<dbReference type="Pfam" id="PF03861">
    <property type="entry name" value="ANTAR"/>
    <property type="match status" value="1"/>
</dbReference>
<name>A0A7W3LU48_ACTNM</name>
<dbReference type="AlphaFoldDB" id="A0A7W3LU48"/>
<keyword evidence="1" id="KW-0808">Transferase</keyword>
<evidence type="ECO:0000256" key="3">
    <source>
        <dbReference type="ARBA" id="ARBA00023015"/>
    </source>
</evidence>
<evidence type="ECO:0000259" key="5">
    <source>
        <dbReference type="PROSITE" id="PS50921"/>
    </source>
</evidence>
<evidence type="ECO:0000256" key="2">
    <source>
        <dbReference type="ARBA" id="ARBA00022777"/>
    </source>
</evidence>
<proteinExistence type="predicted"/>
<gene>
    <name evidence="6" type="ORF">HNR61_005990</name>
</gene>
<keyword evidence="7" id="KW-1185">Reference proteome</keyword>
<dbReference type="SMART" id="SM01012">
    <property type="entry name" value="ANTAR"/>
    <property type="match status" value="1"/>
</dbReference>
<evidence type="ECO:0000256" key="4">
    <source>
        <dbReference type="ARBA" id="ARBA00023163"/>
    </source>
</evidence>
<dbReference type="InterPro" id="IPR003018">
    <property type="entry name" value="GAF"/>
</dbReference>
<reference evidence="6 7" key="1">
    <citation type="submission" date="2020-08" db="EMBL/GenBank/DDBJ databases">
        <title>Genomic Encyclopedia of Type Strains, Phase IV (KMG-IV): sequencing the most valuable type-strain genomes for metagenomic binning, comparative biology and taxonomic classification.</title>
        <authorList>
            <person name="Goeker M."/>
        </authorList>
    </citation>
    <scope>NUCLEOTIDE SEQUENCE [LARGE SCALE GENOMIC DNA]</scope>
    <source>
        <strain evidence="6 7">DSM 44197</strain>
    </source>
</reference>
<accession>A0A7W3LU48</accession>
<keyword evidence="2" id="KW-0418">Kinase</keyword>
<dbReference type="Gene3D" id="1.10.10.10">
    <property type="entry name" value="Winged helix-like DNA-binding domain superfamily/Winged helix DNA-binding domain"/>
    <property type="match status" value="1"/>
</dbReference>
<dbReference type="PIRSF" id="PIRSF036625">
    <property type="entry name" value="GAF_ANTAR"/>
    <property type="match status" value="1"/>
</dbReference>
<dbReference type="PROSITE" id="PS50921">
    <property type="entry name" value="ANTAR"/>
    <property type="match status" value="1"/>
</dbReference>
<organism evidence="6 7">
    <name type="scientific">Actinomadura namibiensis</name>
    <dbReference type="NCBI Taxonomy" id="182080"/>
    <lineage>
        <taxon>Bacteria</taxon>
        <taxon>Bacillati</taxon>
        <taxon>Actinomycetota</taxon>
        <taxon>Actinomycetes</taxon>
        <taxon>Streptosporangiales</taxon>
        <taxon>Thermomonosporaceae</taxon>
        <taxon>Actinomadura</taxon>
    </lineage>
</organism>
<keyword evidence="3" id="KW-0805">Transcription regulation</keyword>
<dbReference type="InterPro" id="IPR012074">
    <property type="entry name" value="GAF_ANTAR"/>
</dbReference>
<sequence>MGAGRSENEEILSSLRELTELLVSTEDVRQALQHVADIAAKTVPGGPAASVTLRTRHGPATVVASGPLARTADLLQYELGHGSRREADGGPCLASLHGQRRTVIQDIAADGRWRAFGERVLEMGVRSVGSYPLGVRRGVPGALNLYFPDPGGVNEGSEPVVEVIADHAALLLRGVLRHADRARTTEQLRDALASRAVIDQALGIIMAQRRIPAEEALALLRRASQRRNRKLRDIAAGIVEGVTGHRARPGPFQEGDPD</sequence>
<dbReference type="Gene3D" id="3.30.450.40">
    <property type="match status" value="1"/>
</dbReference>
<dbReference type="EMBL" id="JACJIA010000008">
    <property type="protein sequence ID" value="MBA8954336.1"/>
    <property type="molecule type" value="Genomic_DNA"/>
</dbReference>
<dbReference type="InterPro" id="IPR011006">
    <property type="entry name" value="CheY-like_superfamily"/>
</dbReference>
<protein>
    <submittedName>
        <fullName evidence="6">GAF domain-containing protein</fullName>
    </submittedName>
</protein>
<feature type="domain" description="ANTAR" evidence="5">
    <location>
        <begin position="178"/>
        <end position="239"/>
    </location>
</feature>
<dbReference type="InterPro" id="IPR005561">
    <property type="entry name" value="ANTAR"/>
</dbReference>
<keyword evidence="4" id="KW-0804">Transcription</keyword>
<evidence type="ECO:0000256" key="1">
    <source>
        <dbReference type="ARBA" id="ARBA00022679"/>
    </source>
</evidence>
<comment type="caution">
    <text evidence="6">The sequence shown here is derived from an EMBL/GenBank/DDBJ whole genome shotgun (WGS) entry which is preliminary data.</text>
</comment>
<dbReference type="SUPFAM" id="SSF55781">
    <property type="entry name" value="GAF domain-like"/>
    <property type="match status" value="1"/>
</dbReference>
<dbReference type="GO" id="GO:0003723">
    <property type="term" value="F:RNA binding"/>
    <property type="evidence" value="ECO:0007669"/>
    <property type="project" value="InterPro"/>
</dbReference>
<dbReference type="GO" id="GO:0016301">
    <property type="term" value="F:kinase activity"/>
    <property type="evidence" value="ECO:0007669"/>
    <property type="project" value="UniProtKB-KW"/>
</dbReference>
<dbReference type="InterPro" id="IPR029016">
    <property type="entry name" value="GAF-like_dom_sf"/>
</dbReference>
<evidence type="ECO:0000313" key="6">
    <source>
        <dbReference type="EMBL" id="MBA8954336.1"/>
    </source>
</evidence>
<dbReference type="Pfam" id="PF13185">
    <property type="entry name" value="GAF_2"/>
    <property type="match status" value="1"/>
</dbReference>
<dbReference type="SUPFAM" id="SSF52172">
    <property type="entry name" value="CheY-like"/>
    <property type="match status" value="1"/>
</dbReference>
<dbReference type="RefSeq" id="WP_182846422.1">
    <property type="nucleotide sequence ID" value="NZ_BAAALP010000023.1"/>
</dbReference>
<evidence type="ECO:0000313" key="7">
    <source>
        <dbReference type="Proteomes" id="UP000572680"/>
    </source>
</evidence>
<dbReference type="InterPro" id="IPR036388">
    <property type="entry name" value="WH-like_DNA-bd_sf"/>
</dbReference>
<dbReference type="Proteomes" id="UP000572680">
    <property type="component" value="Unassembled WGS sequence"/>
</dbReference>